<evidence type="ECO:0000313" key="5">
    <source>
        <dbReference type="Proteomes" id="UP000193144"/>
    </source>
</evidence>
<dbReference type="InterPro" id="IPR049326">
    <property type="entry name" value="Rhodopsin_dom_fungi"/>
</dbReference>
<sequence>MASEASAATPPSWPPVTRGESLNVLSWVLLCVTVLATITRFGTKYAVIRKLEWDDLVAFSALLCSAGLAVAVSFETANGLGSHFNDMTPEQQASWQKANYASNILFVFTVALGKSATVLQMQQINPFTWRFFLSMAMNVVIAVWGLTAILASSLQCPSPRWLFVQRSSCNDRYSIYTYIDTLNLLTEAMVLVLPFAALGNIQVSFQRKMTILSCFTLRLGVIIAIIAQLVYSKKRVYASPDPTFDTWERTVCLQVVQNLSVNACSIPYLKPFYMGIQSGLIRSDDLRRAGSSGAEYTQMSKDGQVSSKSDNGIVVSSPKPTSRGASSACIQDT</sequence>
<feature type="transmembrane region" description="Helical" evidence="2">
    <location>
        <begin position="210"/>
        <end position="231"/>
    </location>
</feature>
<accession>A0A1Y2A789</accession>
<dbReference type="AlphaFoldDB" id="A0A1Y2A789"/>
<keyword evidence="2" id="KW-1133">Transmembrane helix</keyword>
<dbReference type="Pfam" id="PF20684">
    <property type="entry name" value="Fung_rhodopsin"/>
    <property type="match status" value="1"/>
</dbReference>
<evidence type="ECO:0000259" key="3">
    <source>
        <dbReference type="Pfam" id="PF20684"/>
    </source>
</evidence>
<name>A0A1Y2A789_9PLEO</name>
<feature type="transmembrane region" description="Helical" evidence="2">
    <location>
        <begin position="131"/>
        <end position="155"/>
    </location>
</feature>
<feature type="domain" description="Rhodopsin" evidence="3">
    <location>
        <begin position="40"/>
        <end position="272"/>
    </location>
</feature>
<dbReference type="STRING" id="1231657.A0A1Y2A789"/>
<feature type="region of interest" description="Disordered" evidence="1">
    <location>
        <begin position="292"/>
        <end position="333"/>
    </location>
</feature>
<dbReference type="Proteomes" id="UP000193144">
    <property type="component" value="Unassembled WGS sequence"/>
</dbReference>
<feature type="transmembrane region" description="Helical" evidence="2">
    <location>
        <begin position="100"/>
        <end position="119"/>
    </location>
</feature>
<dbReference type="EMBL" id="MCFA01000007">
    <property type="protein sequence ID" value="ORY18369.1"/>
    <property type="molecule type" value="Genomic_DNA"/>
</dbReference>
<keyword evidence="2" id="KW-0472">Membrane</keyword>
<dbReference type="PANTHER" id="PTHR38794:SF1">
    <property type="entry name" value="INTEGRAL MEMBRANE PROTEIN"/>
    <property type="match status" value="1"/>
</dbReference>
<feature type="transmembrane region" description="Helical" evidence="2">
    <location>
        <begin position="175"/>
        <end position="198"/>
    </location>
</feature>
<feature type="compositionally biased region" description="Polar residues" evidence="1">
    <location>
        <begin position="318"/>
        <end position="333"/>
    </location>
</feature>
<comment type="caution">
    <text evidence="4">The sequence shown here is derived from an EMBL/GenBank/DDBJ whole genome shotgun (WGS) entry which is preliminary data.</text>
</comment>
<organism evidence="4 5">
    <name type="scientific">Clohesyomyces aquaticus</name>
    <dbReference type="NCBI Taxonomy" id="1231657"/>
    <lineage>
        <taxon>Eukaryota</taxon>
        <taxon>Fungi</taxon>
        <taxon>Dikarya</taxon>
        <taxon>Ascomycota</taxon>
        <taxon>Pezizomycotina</taxon>
        <taxon>Dothideomycetes</taxon>
        <taxon>Pleosporomycetidae</taxon>
        <taxon>Pleosporales</taxon>
        <taxon>Lindgomycetaceae</taxon>
        <taxon>Clohesyomyces</taxon>
    </lineage>
</organism>
<feature type="compositionally biased region" description="Polar residues" evidence="1">
    <location>
        <begin position="294"/>
        <end position="310"/>
    </location>
</feature>
<proteinExistence type="predicted"/>
<feature type="transmembrane region" description="Helical" evidence="2">
    <location>
        <begin position="24"/>
        <end position="43"/>
    </location>
</feature>
<keyword evidence="2" id="KW-0812">Transmembrane</keyword>
<evidence type="ECO:0000256" key="2">
    <source>
        <dbReference type="SAM" id="Phobius"/>
    </source>
</evidence>
<evidence type="ECO:0000313" key="4">
    <source>
        <dbReference type="EMBL" id="ORY18369.1"/>
    </source>
</evidence>
<feature type="transmembrane region" description="Helical" evidence="2">
    <location>
        <begin position="55"/>
        <end position="74"/>
    </location>
</feature>
<evidence type="ECO:0000256" key="1">
    <source>
        <dbReference type="SAM" id="MobiDB-lite"/>
    </source>
</evidence>
<gene>
    <name evidence="4" type="ORF">BCR34DRAFT_342871</name>
</gene>
<reference evidence="4 5" key="1">
    <citation type="submission" date="2016-07" db="EMBL/GenBank/DDBJ databases">
        <title>Pervasive Adenine N6-methylation of Active Genes in Fungi.</title>
        <authorList>
            <consortium name="DOE Joint Genome Institute"/>
            <person name="Mondo S.J."/>
            <person name="Dannebaum R.O."/>
            <person name="Kuo R.C."/>
            <person name="Labutti K."/>
            <person name="Haridas S."/>
            <person name="Kuo A."/>
            <person name="Salamov A."/>
            <person name="Ahrendt S.R."/>
            <person name="Lipzen A."/>
            <person name="Sullivan W."/>
            <person name="Andreopoulos W.B."/>
            <person name="Clum A."/>
            <person name="Lindquist E."/>
            <person name="Daum C."/>
            <person name="Ramamoorthy G.K."/>
            <person name="Gryganskyi A."/>
            <person name="Culley D."/>
            <person name="Magnuson J.K."/>
            <person name="James T.Y."/>
            <person name="O'Malley M.A."/>
            <person name="Stajich J.E."/>
            <person name="Spatafora J.W."/>
            <person name="Visel A."/>
            <person name="Grigoriev I.V."/>
        </authorList>
    </citation>
    <scope>NUCLEOTIDE SEQUENCE [LARGE SCALE GENOMIC DNA]</scope>
    <source>
        <strain evidence="4 5">CBS 115471</strain>
    </source>
</reference>
<dbReference type="PANTHER" id="PTHR38794">
    <property type="entry name" value="INTEGRAL MEMBRANE PROTEIN"/>
    <property type="match status" value="1"/>
</dbReference>
<keyword evidence="5" id="KW-1185">Reference proteome</keyword>
<dbReference type="OrthoDB" id="3918601at2759"/>
<protein>
    <recommendedName>
        <fullName evidence="3">Rhodopsin domain-containing protein</fullName>
    </recommendedName>
</protein>